<dbReference type="Proteomes" id="UP001223336">
    <property type="component" value="Unassembled WGS sequence"/>
</dbReference>
<keyword evidence="8 13" id="KW-0560">Oxidoreductase</keyword>
<evidence type="ECO:0000256" key="3">
    <source>
        <dbReference type="ARBA" id="ARBA00012608"/>
    </source>
</evidence>
<dbReference type="InterPro" id="IPR006258">
    <property type="entry name" value="Lipoamide_DH"/>
</dbReference>
<dbReference type="GO" id="GO:0050660">
    <property type="term" value="F:flavin adenine dinucleotide binding"/>
    <property type="evidence" value="ECO:0007669"/>
    <property type="project" value="InterPro"/>
</dbReference>
<dbReference type="Gene3D" id="2.40.50.100">
    <property type="match status" value="1"/>
</dbReference>
<dbReference type="Pfam" id="PF00364">
    <property type="entry name" value="Biotin_lipoyl"/>
    <property type="match status" value="1"/>
</dbReference>
<dbReference type="EMBL" id="CP133217">
    <property type="protein sequence ID" value="WML85064.1"/>
    <property type="molecule type" value="Genomic_DNA"/>
</dbReference>
<accession>A0AA51MJX1</accession>
<name>A0AA51MJX1_9GAMM</name>
<keyword evidence="5 13" id="KW-0285">Flavoprotein</keyword>
<evidence type="ECO:0000256" key="13">
    <source>
        <dbReference type="RuleBase" id="RU003692"/>
    </source>
</evidence>
<evidence type="ECO:0000256" key="9">
    <source>
        <dbReference type="ARBA" id="ARBA00023027"/>
    </source>
</evidence>
<dbReference type="InterPro" id="IPR011053">
    <property type="entry name" value="Single_hybrid_motif"/>
</dbReference>
<evidence type="ECO:0000256" key="6">
    <source>
        <dbReference type="ARBA" id="ARBA00022823"/>
    </source>
</evidence>
<dbReference type="InterPro" id="IPR003016">
    <property type="entry name" value="2-oxoA_DH_lipoyl-BS"/>
</dbReference>
<sequence>MSKIIEVKVPDIGSFKDVEIIEVLVDAGFQIDVEDSLITIESDKSSMEIPSPLAGTIKQMLVKVGDRVSEGSALLMLEIEETPHPPAPAPSPLQGRPSRGEGEQEVASSSQFPSPLEGEGLGVRGSSIETELVVLGSGPGGYTAAFRAADLGKKVVLIERYPNIGGVCLNVGCIPSKALLHTAEVINEAKEFAKHGVKFGEPDIDLDAVRAHKSDVVGKLTTGLKGLAKQRKVQIVQGYGRFTSPNTIEVEAADGSKQTVKFANCIIAAGSRVTKLPFIPWDDPRVMDSTDALELPEIPKRMLVVGGGIIGLEMATVYHALGAKITVVELSPGLMPGADRDIVKPLHNQIKGMYENIYLNTKVTAITPTAEGLVCAFEGKGAPATDTFDRVLVAIGRSPNGGLIDAGKAGVFADTRGFIPVDNQMRTNVPHIFAIGDIVGQPMLAHKATHEGKVAAEVIAGHKAYFDAKTIPSVAYTNPEVAWMGKTEEQCKAEGIAYEKGAFPWAASGRALSMDASNGITKVLFDKATGQLIGAGIAGKNAGELIAEAVLALEMGADMHDMSLTIHPHPTLSETLNFAAEVAEGTCTDIYAPKK</sequence>
<comment type="cofactor">
    <cofactor evidence="13">
        <name>FAD</name>
        <dbReference type="ChEBI" id="CHEBI:57692"/>
    </cofactor>
    <text evidence="13">Binds 1 FAD per subunit.</text>
</comment>
<dbReference type="Gene3D" id="3.30.390.30">
    <property type="match status" value="1"/>
</dbReference>
<keyword evidence="10" id="KW-1015">Disulfide bond</keyword>
<comment type="miscellaneous">
    <text evidence="13">The active site is a redox-active disulfide bond.</text>
</comment>
<comment type="similarity">
    <text evidence="2 13">Belongs to the class-I pyridine nucleotide-disulfide oxidoreductase family.</text>
</comment>
<dbReference type="InterPro" id="IPR000089">
    <property type="entry name" value="Biotin_lipoyl"/>
</dbReference>
<dbReference type="GO" id="GO:0004148">
    <property type="term" value="F:dihydrolipoyl dehydrogenase (NADH) activity"/>
    <property type="evidence" value="ECO:0007669"/>
    <property type="project" value="UniProtKB-EC"/>
</dbReference>
<dbReference type="PANTHER" id="PTHR22912">
    <property type="entry name" value="DISULFIDE OXIDOREDUCTASE"/>
    <property type="match status" value="1"/>
</dbReference>
<dbReference type="CDD" id="cd06849">
    <property type="entry name" value="lipoyl_domain"/>
    <property type="match status" value="1"/>
</dbReference>
<dbReference type="PRINTS" id="PR00411">
    <property type="entry name" value="PNDRDTASEI"/>
</dbReference>
<reference evidence="17 18" key="1">
    <citation type="submission" date="2023-08" db="EMBL/GenBank/DDBJ databases">
        <title>New molecular markers tilS and rpoB for phylogenetic and monitoring studies of the genus Thiothrix biodiversity.</title>
        <authorList>
            <person name="Ravin N.V."/>
            <person name="Smolyakov D."/>
            <person name="Markov N.D."/>
            <person name="Beletsky A.V."/>
            <person name="Mardanov A.V."/>
            <person name="Rudenko T.S."/>
            <person name="Grabovich M.Y."/>
        </authorList>
    </citation>
    <scope>NUCLEOTIDE SEQUENCE</scope>
    <source>
        <strain evidence="17">DNT52</strain>
        <strain evidence="16 18">H33</strain>
    </source>
</reference>
<dbReference type="FunFam" id="3.50.50.60:FF:000001">
    <property type="entry name" value="Dihydrolipoyl dehydrogenase, mitochondrial"/>
    <property type="match status" value="1"/>
</dbReference>
<evidence type="ECO:0000313" key="18">
    <source>
        <dbReference type="Proteomes" id="UP001223336"/>
    </source>
</evidence>
<evidence type="ECO:0000259" key="15">
    <source>
        <dbReference type="PROSITE" id="PS50968"/>
    </source>
</evidence>
<gene>
    <name evidence="17" type="primary">lpdA</name>
    <name evidence="16" type="ORF">RCC75_12280</name>
    <name evidence="17" type="ORF">RCG00_12185</name>
</gene>
<proteinExistence type="inferred from homology"/>
<evidence type="ECO:0000256" key="7">
    <source>
        <dbReference type="ARBA" id="ARBA00022827"/>
    </source>
</evidence>
<dbReference type="SUPFAM" id="SSF55424">
    <property type="entry name" value="FAD/NAD-linked reductases, dimerisation (C-terminal) domain"/>
    <property type="match status" value="1"/>
</dbReference>
<feature type="domain" description="Lipoyl-binding" evidence="15">
    <location>
        <begin position="4"/>
        <end position="78"/>
    </location>
</feature>
<dbReference type="GO" id="GO:0006103">
    <property type="term" value="P:2-oxoglutarate metabolic process"/>
    <property type="evidence" value="ECO:0007669"/>
    <property type="project" value="TreeGrafter"/>
</dbReference>
<dbReference type="PROSITE" id="PS50968">
    <property type="entry name" value="BIOTINYL_LIPOYL"/>
    <property type="match status" value="1"/>
</dbReference>
<evidence type="ECO:0000256" key="14">
    <source>
        <dbReference type="SAM" id="MobiDB-lite"/>
    </source>
</evidence>
<dbReference type="Pfam" id="PF07992">
    <property type="entry name" value="Pyr_redox_2"/>
    <property type="match status" value="1"/>
</dbReference>
<evidence type="ECO:0000256" key="11">
    <source>
        <dbReference type="ARBA" id="ARBA00023284"/>
    </source>
</evidence>
<dbReference type="InterPro" id="IPR036188">
    <property type="entry name" value="FAD/NAD-bd_sf"/>
</dbReference>
<dbReference type="InterPro" id="IPR023753">
    <property type="entry name" value="FAD/NAD-binding_dom"/>
</dbReference>
<dbReference type="InterPro" id="IPR050151">
    <property type="entry name" value="Class-I_Pyr_Nuc-Dis_Oxidored"/>
</dbReference>
<dbReference type="InterPro" id="IPR012999">
    <property type="entry name" value="Pyr_OxRdtase_I_AS"/>
</dbReference>
<dbReference type="Gene3D" id="3.50.50.60">
    <property type="entry name" value="FAD/NAD(P)-binding domain"/>
    <property type="match status" value="2"/>
</dbReference>
<keyword evidence="6" id="KW-0450">Lipoyl</keyword>
<evidence type="ECO:0000256" key="4">
    <source>
        <dbReference type="ARBA" id="ARBA00016961"/>
    </source>
</evidence>
<dbReference type="PROSITE" id="PS00076">
    <property type="entry name" value="PYRIDINE_REDOX_1"/>
    <property type="match status" value="1"/>
</dbReference>
<dbReference type="RefSeq" id="WP_308135204.1">
    <property type="nucleotide sequence ID" value="NZ_CP133197.1"/>
</dbReference>
<dbReference type="EC" id="1.8.1.4" evidence="3 13"/>
<evidence type="ECO:0000256" key="8">
    <source>
        <dbReference type="ARBA" id="ARBA00023002"/>
    </source>
</evidence>
<dbReference type="PROSITE" id="PS00189">
    <property type="entry name" value="LIPOYL"/>
    <property type="match status" value="1"/>
</dbReference>
<keyword evidence="18" id="KW-1185">Reference proteome</keyword>
<evidence type="ECO:0000256" key="2">
    <source>
        <dbReference type="ARBA" id="ARBA00007532"/>
    </source>
</evidence>
<dbReference type="SUPFAM" id="SSF51905">
    <property type="entry name" value="FAD/NAD(P)-binding domain"/>
    <property type="match status" value="1"/>
</dbReference>
<evidence type="ECO:0000313" key="17">
    <source>
        <dbReference type="EMBL" id="WML85064.1"/>
    </source>
</evidence>
<dbReference type="Proteomes" id="UP001229862">
    <property type="component" value="Chromosome"/>
</dbReference>
<keyword evidence="9 13" id="KW-0520">NAD</keyword>
<dbReference type="InterPro" id="IPR004099">
    <property type="entry name" value="Pyr_nucl-diS_OxRdtase_dimer"/>
</dbReference>
<evidence type="ECO:0000313" key="16">
    <source>
        <dbReference type="EMBL" id="MDQ5769312.1"/>
    </source>
</evidence>
<dbReference type="AlphaFoldDB" id="A0AA51MJX1"/>
<dbReference type="PRINTS" id="PR00368">
    <property type="entry name" value="FADPNR"/>
</dbReference>
<evidence type="ECO:0000256" key="12">
    <source>
        <dbReference type="ARBA" id="ARBA00049187"/>
    </source>
</evidence>
<comment type="cofactor">
    <cofactor evidence="1">
        <name>(R)-lipoate</name>
        <dbReference type="ChEBI" id="CHEBI:83088"/>
    </cofactor>
</comment>
<organism evidence="17">
    <name type="scientific">Thiothrix subterranea</name>
    <dbReference type="NCBI Taxonomy" id="2735563"/>
    <lineage>
        <taxon>Bacteria</taxon>
        <taxon>Pseudomonadati</taxon>
        <taxon>Pseudomonadota</taxon>
        <taxon>Gammaproteobacteria</taxon>
        <taxon>Thiotrichales</taxon>
        <taxon>Thiotrichaceae</taxon>
        <taxon>Thiothrix</taxon>
    </lineage>
</organism>
<dbReference type="InterPro" id="IPR016156">
    <property type="entry name" value="FAD/NAD-linked_Rdtase_dimer_sf"/>
</dbReference>
<comment type="catalytic activity">
    <reaction evidence="12 13">
        <text>N(6)-[(R)-dihydrolipoyl]-L-lysyl-[protein] + NAD(+) = N(6)-[(R)-lipoyl]-L-lysyl-[protein] + NADH + H(+)</text>
        <dbReference type="Rhea" id="RHEA:15045"/>
        <dbReference type="Rhea" id="RHEA-COMP:10474"/>
        <dbReference type="Rhea" id="RHEA-COMP:10475"/>
        <dbReference type="ChEBI" id="CHEBI:15378"/>
        <dbReference type="ChEBI" id="CHEBI:57540"/>
        <dbReference type="ChEBI" id="CHEBI:57945"/>
        <dbReference type="ChEBI" id="CHEBI:83099"/>
        <dbReference type="ChEBI" id="CHEBI:83100"/>
        <dbReference type="EC" id="1.8.1.4"/>
    </reaction>
</comment>
<dbReference type="PANTHER" id="PTHR22912:SF160">
    <property type="entry name" value="DIHYDROLIPOYL DEHYDROGENASE"/>
    <property type="match status" value="1"/>
</dbReference>
<dbReference type="FunFam" id="3.30.390.30:FF:000001">
    <property type="entry name" value="Dihydrolipoyl dehydrogenase"/>
    <property type="match status" value="1"/>
</dbReference>
<evidence type="ECO:0000256" key="1">
    <source>
        <dbReference type="ARBA" id="ARBA00001938"/>
    </source>
</evidence>
<evidence type="ECO:0000256" key="5">
    <source>
        <dbReference type="ARBA" id="ARBA00022630"/>
    </source>
</evidence>
<dbReference type="FunFam" id="2.40.50.100:FF:000009">
    <property type="entry name" value="Acetyltransferase component of pyruvate dehydrogenase complex"/>
    <property type="match status" value="1"/>
</dbReference>
<dbReference type="Pfam" id="PF02852">
    <property type="entry name" value="Pyr_redox_dim"/>
    <property type="match status" value="1"/>
</dbReference>
<dbReference type="SUPFAM" id="SSF51230">
    <property type="entry name" value="Single hybrid motif"/>
    <property type="match status" value="1"/>
</dbReference>
<protein>
    <recommendedName>
        <fullName evidence="4 13">Dihydrolipoyl dehydrogenase</fullName>
        <ecNumber evidence="3 13">1.8.1.4</ecNumber>
    </recommendedName>
</protein>
<evidence type="ECO:0000256" key="10">
    <source>
        <dbReference type="ARBA" id="ARBA00023157"/>
    </source>
</evidence>
<keyword evidence="11 13" id="KW-0676">Redox-active center</keyword>
<feature type="region of interest" description="Disordered" evidence="14">
    <location>
        <begin position="82"/>
        <end position="120"/>
    </location>
</feature>
<keyword evidence="7 13" id="KW-0274">FAD</keyword>
<dbReference type="NCBIfam" id="TIGR01350">
    <property type="entry name" value="lipoamide_DH"/>
    <property type="match status" value="1"/>
</dbReference>
<dbReference type="EMBL" id="JAVFKN010000016">
    <property type="protein sequence ID" value="MDQ5769312.1"/>
    <property type="molecule type" value="Genomic_DNA"/>
</dbReference>